<reference evidence="1 2" key="1">
    <citation type="submission" date="2014-02" db="EMBL/GenBank/DDBJ databases">
        <title>Genome sequence of Brachybacterium phenoliresistens strain W13A50.</title>
        <authorList>
            <person name="Wang X."/>
        </authorList>
    </citation>
    <scope>NUCLEOTIDE SEQUENCE [LARGE SCALE GENOMIC DNA]</scope>
    <source>
        <strain evidence="1 2">W13A50</strain>
    </source>
</reference>
<organism evidence="1 2">
    <name type="scientific">Brachybacterium phenoliresistens</name>
    <dbReference type="NCBI Taxonomy" id="396014"/>
    <lineage>
        <taxon>Bacteria</taxon>
        <taxon>Bacillati</taxon>
        <taxon>Actinomycetota</taxon>
        <taxon>Actinomycetes</taxon>
        <taxon>Micrococcales</taxon>
        <taxon>Dermabacteraceae</taxon>
        <taxon>Brachybacterium</taxon>
    </lineage>
</organism>
<dbReference type="Proteomes" id="UP000023067">
    <property type="component" value="Unassembled WGS sequence"/>
</dbReference>
<dbReference type="EMBL" id="JDYK01000010">
    <property type="protein sequence ID" value="EWS81005.1"/>
    <property type="molecule type" value="Genomic_DNA"/>
</dbReference>
<accession>Z9JRK5</accession>
<evidence type="ECO:0000313" key="2">
    <source>
        <dbReference type="Proteomes" id="UP000023067"/>
    </source>
</evidence>
<dbReference type="HOGENOM" id="CLU_079554_0_0_11"/>
<dbReference type="STRING" id="396014.BF93_00775"/>
<name>Z9JRK5_9MICO</name>
<dbReference type="RefSeq" id="WP_051486857.1">
    <property type="nucleotide sequence ID" value="NZ_KK069995.1"/>
</dbReference>
<protein>
    <submittedName>
        <fullName evidence="1">Uncharacterized protein</fullName>
    </submittedName>
</protein>
<keyword evidence="2" id="KW-1185">Reference proteome</keyword>
<sequence>MRPLHDVACGDWLLRRAGAWARVGGVAGTGFEAYARILHPVAARRVDLSVQDRWGIHPERETASWPWAEVARRNDRVMHPLVQWQAITDQERSLEFADGWQAGQSEEGRLAPDLLAALTGHLAAATATPEDLVAAFWVGHGELNDSSNGYILLTSEEESGEGWEAPPRPPRQRPVSAAVRALVDRGPYFLWPGREMVLLETGATELSDPGWGETSGLGGWEGDPAPVTPQLLWPAGHEWVLASEIDWDSTIVAGSRALVDAVLADDRVEAFEVDADADLTWDGDTVNTARDR</sequence>
<dbReference type="eggNOG" id="COG3170">
    <property type="taxonomic scope" value="Bacteria"/>
</dbReference>
<dbReference type="OrthoDB" id="2426596at2"/>
<proteinExistence type="predicted"/>
<evidence type="ECO:0000313" key="1">
    <source>
        <dbReference type="EMBL" id="EWS81005.1"/>
    </source>
</evidence>
<comment type="caution">
    <text evidence="1">The sequence shown here is derived from an EMBL/GenBank/DDBJ whole genome shotgun (WGS) entry which is preliminary data.</text>
</comment>
<gene>
    <name evidence="1" type="ORF">BF93_00775</name>
</gene>
<dbReference type="AlphaFoldDB" id="Z9JRK5"/>
<dbReference type="PATRIC" id="fig|396014.3.peg.2194"/>